<dbReference type="GO" id="GO:0003700">
    <property type="term" value="F:DNA-binding transcription factor activity"/>
    <property type="evidence" value="ECO:0007669"/>
    <property type="project" value="InterPro"/>
</dbReference>
<dbReference type="AlphaFoldDB" id="A0A419A3I2"/>
<dbReference type="PANTHER" id="PTHR30427">
    <property type="entry name" value="TRANSCRIPTIONAL ACTIVATOR PROTEIN LYSR"/>
    <property type="match status" value="1"/>
</dbReference>
<dbReference type="OrthoDB" id="7260751at2"/>
<comment type="caution">
    <text evidence="6">The sequence shown here is derived from an EMBL/GenBank/DDBJ whole genome shotgun (WGS) entry which is preliminary data.</text>
</comment>
<evidence type="ECO:0000256" key="1">
    <source>
        <dbReference type="ARBA" id="ARBA00009437"/>
    </source>
</evidence>
<dbReference type="Gene3D" id="3.40.190.10">
    <property type="entry name" value="Periplasmic binding protein-like II"/>
    <property type="match status" value="2"/>
</dbReference>
<dbReference type="PANTHER" id="PTHR30427:SF1">
    <property type="entry name" value="TRANSCRIPTIONAL ACTIVATOR PROTEIN LYSR"/>
    <property type="match status" value="1"/>
</dbReference>
<dbReference type="InterPro" id="IPR036390">
    <property type="entry name" value="WH_DNA-bd_sf"/>
</dbReference>
<keyword evidence="3" id="KW-0238">DNA-binding</keyword>
<dbReference type="Proteomes" id="UP000283587">
    <property type="component" value="Unassembled WGS sequence"/>
</dbReference>
<organism evidence="6 7">
    <name type="scientific">Paracoccus siganidrum</name>
    <dbReference type="NCBI Taxonomy" id="1276757"/>
    <lineage>
        <taxon>Bacteria</taxon>
        <taxon>Pseudomonadati</taxon>
        <taxon>Pseudomonadota</taxon>
        <taxon>Alphaproteobacteria</taxon>
        <taxon>Rhodobacterales</taxon>
        <taxon>Paracoccaceae</taxon>
        <taxon>Paracoccus</taxon>
    </lineage>
</organism>
<dbReference type="InterPro" id="IPR036388">
    <property type="entry name" value="WH-like_DNA-bd_sf"/>
</dbReference>
<dbReference type="GO" id="GO:0010628">
    <property type="term" value="P:positive regulation of gene expression"/>
    <property type="evidence" value="ECO:0007669"/>
    <property type="project" value="TreeGrafter"/>
</dbReference>
<gene>
    <name evidence="6" type="ORF">D3P05_16755</name>
</gene>
<comment type="similarity">
    <text evidence="1">Belongs to the LysR transcriptional regulatory family.</text>
</comment>
<dbReference type="RefSeq" id="WP_119899741.1">
    <property type="nucleotide sequence ID" value="NZ_QNRC01000063.1"/>
</dbReference>
<dbReference type="PROSITE" id="PS50931">
    <property type="entry name" value="HTH_LYSR"/>
    <property type="match status" value="1"/>
</dbReference>
<dbReference type="EMBL" id="QZEW01000080">
    <property type="protein sequence ID" value="RJL08085.1"/>
    <property type="molecule type" value="Genomic_DNA"/>
</dbReference>
<keyword evidence="4" id="KW-0804">Transcription</keyword>
<dbReference type="GO" id="GO:0009089">
    <property type="term" value="P:lysine biosynthetic process via diaminopimelate"/>
    <property type="evidence" value="ECO:0007669"/>
    <property type="project" value="TreeGrafter"/>
</dbReference>
<evidence type="ECO:0000259" key="5">
    <source>
        <dbReference type="PROSITE" id="PS50931"/>
    </source>
</evidence>
<dbReference type="Pfam" id="PF00126">
    <property type="entry name" value="HTH_1"/>
    <property type="match status" value="1"/>
</dbReference>
<sequence length="305" mass="33568">MRFSHVEAFRAVMMSGSTTTAAKVLHTSQPNVSRSIAQLEKLTGLRLFERLPGRLVPTGEGLAFFKEVQRSFNGLRYLEEAAARIRRFSGGSLSIAAVQILALGLVPRAIKKFVEDFPEASISVNIGHSSDVAQWVDDQTSDMGIVSQVSEAYGLQSEKLYEVDAVCVMPREHRLAKKKVITPDDLADEPFISPPQNEFGRSEIDELFAEAVVSRRVNLKTSYSLVTCALVAQQLGVAIVNPLAAFEYKANDVITRPFLPAIKHRGFLVFHPGRQDDRIIALFSAALSDIVKRDLDEILNPTVGG</sequence>
<name>A0A419A3I2_9RHOB</name>
<feature type="domain" description="HTH lysR-type" evidence="5">
    <location>
        <begin position="1"/>
        <end position="58"/>
    </location>
</feature>
<dbReference type="Gene3D" id="1.10.10.10">
    <property type="entry name" value="Winged helix-like DNA-binding domain superfamily/Winged helix DNA-binding domain"/>
    <property type="match status" value="1"/>
</dbReference>
<keyword evidence="7" id="KW-1185">Reference proteome</keyword>
<evidence type="ECO:0000256" key="2">
    <source>
        <dbReference type="ARBA" id="ARBA00023015"/>
    </source>
</evidence>
<dbReference type="PRINTS" id="PR00039">
    <property type="entry name" value="HTHLYSR"/>
</dbReference>
<evidence type="ECO:0000256" key="4">
    <source>
        <dbReference type="ARBA" id="ARBA00023163"/>
    </source>
</evidence>
<protein>
    <submittedName>
        <fullName evidence="6">LysR family transcriptional regulator</fullName>
    </submittedName>
</protein>
<dbReference type="Pfam" id="PF03466">
    <property type="entry name" value="LysR_substrate"/>
    <property type="match status" value="1"/>
</dbReference>
<proteinExistence type="inferred from homology"/>
<dbReference type="InterPro" id="IPR005119">
    <property type="entry name" value="LysR_subst-bd"/>
</dbReference>
<dbReference type="GO" id="GO:0043565">
    <property type="term" value="F:sequence-specific DNA binding"/>
    <property type="evidence" value="ECO:0007669"/>
    <property type="project" value="TreeGrafter"/>
</dbReference>
<evidence type="ECO:0000313" key="7">
    <source>
        <dbReference type="Proteomes" id="UP000283587"/>
    </source>
</evidence>
<dbReference type="InterPro" id="IPR000847">
    <property type="entry name" value="LysR_HTH_N"/>
</dbReference>
<accession>A0A419A3I2</accession>
<dbReference type="SUPFAM" id="SSF53850">
    <property type="entry name" value="Periplasmic binding protein-like II"/>
    <property type="match status" value="1"/>
</dbReference>
<evidence type="ECO:0000256" key="3">
    <source>
        <dbReference type="ARBA" id="ARBA00023125"/>
    </source>
</evidence>
<reference evidence="7" key="1">
    <citation type="submission" date="2018-09" db="EMBL/GenBank/DDBJ databases">
        <title>Paracoccus onubensis nov. sp. a moderate halophilic bacterium isolated from Gruta de las Maravillas (Aracena, Spain).</title>
        <authorList>
            <person name="Jurado V."/>
            <person name="Gutierrez-Patricio S."/>
            <person name="Gonzalez-Pimentel J.L."/>
            <person name="Miller A.Z."/>
            <person name="Laiz L."/>
            <person name="Saiz-Jimenez C."/>
        </authorList>
    </citation>
    <scope>NUCLEOTIDE SEQUENCE [LARGE SCALE GENOMIC DNA]</scope>
    <source>
        <strain evidence="7">DSM 26381</strain>
    </source>
</reference>
<evidence type="ECO:0000313" key="6">
    <source>
        <dbReference type="EMBL" id="RJL08085.1"/>
    </source>
</evidence>
<dbReference type="SUPFAM" id="SSF46785">
    <property type="entry name" value="Winged helix' DNA-binding domain"/>
    <property type="match status" value="1"/>
</dbReference>
<keyword evidence="2" id="KW-0805">Transcription regulation</keyword>